<sequence>MGLMWSNCRDLCQSAVGHCDILRHRPPLRLPLRLLEALLAAMEGQGGRRPEPDIGVATRKRRCWKPRRHRGLVTLTPLAAEEGGPLLVLALPLPGPAGSAPPPFL</sequence>
<dbReference type="EMBL" id="VOFY01000015">
    <property type="protein sequence ID" value="KAA8585466.1"/>
    <property type="molecule type" value="Genomic_DNA"/>
</dbReference>
<keyword evidence="2" id="KW-1185">Reference proteome</keyword>
<gene>
    <name evidence="1" type="ORF">FQN60_004160</name>
</gene>
<dbReference type="AlphaFoldDB" id="A0A5J5CXR2"/>
<dbReference type="Proteomes" id="UP000327493">
    <property type="component" value="Chromosome 15"/>
</dbReference>
<reference evidence="1 2" key="1">
    <citation type="submission" date="2019-08" db="EMBL/GenBank/DDBJ databases">
        <title>A chromosome-level genome assembly, high-density linkage maps, and genome scans reveal the genomic architecture of hybrid incompatibilities underlying speciation via character displacement in darters (Percidae: Etheostominae).</title>
        <authorList>
            <person name="Moran R.L."/>
            <person name="Catchen J.M."/>
            <person name="Fuller R.C."/>
        </authorList>
    </citation>
    <scope>NUCLEOTIDE SEQUENCE [LARGE SCALE GENOMIC DNA]</scope>
    <source>
        <strain evidence="1">EspeVRDwgs_2016</strain>
        <tissue evidence="1">Muscle</tissue>
    </source>
</reference>
<name>A0A5J5CXR2_9PERO</name>
<proteinExistence type="predicted"/>
<accession>A0A5J5CXR2</accession>
<comment type="caution">
    <text evidence="1">The sequence shown here is derived from an EMBL/GenBank/DDBJ whole genome shotgun (WGS) entry which is preliminary data.</text>
</comment>
<evidence type="ECO:0000313" key="1">
    <source>
        <dbReference type="EMBL" id="KAA8585466.1"/>
    </source>
</evidence>
<evidence type="ECO:0000313" key="2">
    <source>
        <dbReference type="Proteomes" id="UP000327493"/>
    </source>
</evidence>
<organism evidence="1 2">
    <name type="scientific">Etheostoma spectabile</name>
    <name type="common">orangethroat darter</name>
    <dbReference type="NCBI Taxonomy" id="54343"/>
    <lineage>
        <taxon>Eukaryota</taxon>
        <taxon>Metazoa</taxon>
        <taxon>Chordata</taxon>
        <taxon>Craniata</taxon>
        <taxon>Vertebrata</taxon>
        <taxon>Euteleostomi</taxon>
        <taxon>Actinopterygii</taxon>
        <taxon>Neopterygii</taxon>
        <taxon>Teleostei</taxon>
        <taxon>Neoteleostei</taxon>
        <taxon>Acanthomorphata</taxon>
        <taxon>Eupercaria</taxon>
        <taxon>Perciformes</taxon>
        <taxon>Percoidei</taxon>
        <taxon>Percidae</taxon>
        <taxon>Etheostomatinae</taxon>
        <taxon>Etheostoma</taxon>
    </lineage>
</organism>
<protein>
    <submittedName>
        <fullName evidence="1">Uncharacterized protein</fullName>
    </submittedName>
</protein>